<proteinExistence type="inferred from homology"/>
<reference evidence="6 7" key="1">
    <citation type="submission" date="2019-12" db="EMBL/GenBank/DDBJ databases">
        <authorList>
            <person name="Xu J."/>
        </authorList>
    </citation>
    <scope>NUCLEOTIDE SEQUENCE [LARGE SCALE GENOMIC DNA]</scope>
    <source>
        <strain evidence="6 7">HX-5-24</strain>
    </source>
</reference>
<dbReference type="PANTHER" id="PTHR47245:SF2">
    <property type="entry name" value="PEPTIDYL-PROLYL CIS-TRANS ISOMERASE HP_0175-RELATED"/>
    <property type="match status" value="1"/>
</dbReference>
<comment type="similarity">
    <text evidence="2">Belongs to the PpiC/parvulin rotamase family.</text>
</comment>
<gene>
    <name evidence="6" type="ORF">GN331_16140</name>
</gene>
<evidence type="ECO:0000256" key="4">
    <source>
        <dbReference type="ARBA" id="ARBA00023110"/>
    </source>
</evidence>
<evidence type="ECO:0000256" key="2">
    <source>
        <dbReference type="ARBA" id="ARBA00007656"/>
    </source>
</evidence>
<dbReference type="PANTHER" id="PTHR47245">
    <property type="entry name" value="PEPTIDYLPROLYL ISOMERASE"/>
    <property type="match status" value="1"/>
</dbReference>
<dbReference type="Pfam" id="PF13145">
    <property type="entry name" value="Rotamase_2"/>
    <property type="match status" value="1"/>
</dbReference>
<evidence type="ECO:0000313" key="7">
    <source>
        <dbReference type="Proteomes" id="UP000479692"/>
    </source>
</evidence>
<dbReference type="InterPro" id="IPR046357">
    <property type="entry name" value="PPIase_dom_sf"/>
</dbReference>
<protein>
    <recommendedName>
        <fullName evidence="3">peptidylprolyl isomerase</fullName>
        <ecNumber evidence="3">5.2.1.8</ecNumber>
    </recommendedName>
</protein>
<name>A0A7C9HV36_9GAMM</name>
<sequence length="292" mass="32250">MPTPRLLREPLLHFLAIGALLFALDAWVNGAGASDPSAIIVDQAQANALAVQFERTWQRPPTQAELRQSIDAWIEDELLYREGLSAGLDREDEVVRRRVANRMASLNEGMAAAVPQDAELQAWLRTHPGAYRIAPRYSLQQVYFDPRRRGARLHADVEAARVLLSRVEGAVPGDVTLLPAHVDAMAADDLVTSFGSAFVHALDRAPIGEWSGPIASSFGTHLVRLNARTPARLPPLADVREEVERDWLRDRTRRADRAYLAALRKHYKIELDADLAQAIADNGQRIAADGAP</sequence>
<dbReference type="EMBL" id="WOXT01000006">
    <property type="protein sequence ID" value="MUV15733.1"/>
    <property type="molecule type" value="Genomic_DNA"/>
</dbReference>
<dbReference type="RefSeq" id="WP_156643320.1">
    <property type="nucleotide sequence ID" value="NZ_WOXT01000006.1"/>
</dbReference>
<evidence type="ECO:0000256" key="1">
    <source>
        <dbReference type="ARBA" id="ARBA00000971"/>
    </source>
</evidence>
<dbReference type="GO" id="GO:0003755">
    <property type="term" value="F:peptidyl-prolyl cis-trans isomerase activity"/>
    <property type="evidence" value="ECO:0007669"/>
    <property type="project" value="UniProtKB-KW"/>
</dbReference>
<dbReference type="InterPro" id="IPR050245">
    <property type="entry name" value="PrsA_foldase"/>
</dbReference>
<keyword evidence="4" id="KW-0697">Rotamase</keyword>
<keyword evidence="6" id="KW-0413">Isomerase</keyword>
<comment type="catalytic activity">
    <reaction evidence="1">
        <text>[protein]-peptidylproline (omega=180) = [protein]-peptidylproline (omega=0)</text>
        <dbReference type="Rhea" id="RHEA:16237"/>
        <dbReference type="Rhea" id="RHEA-COMP:10747"/>
        <dbReference type="Rhea" id="RHEA-COMP:10748"/>
        <dbReference type="ChEBI" id="CHEBI:83833"/>
        <dbReference type="ChEBI" id="CHEBI:83834"/>
        <dbReference type="EC" id="5.2.1.8"/>
    </reaction>
</comment>
<organism evidence="6 7">
    <name type="scientific">Noviluteimonas gilva</name>
    <dbReference type="NCBI Taxonomy" id="2682097"/>
    <lineage>
        <taxon>Bacteria</taxon>
        <taxon>Pseudomonadati</taxon>
        <taxon>Pseudomonadota</taxon>
        <taxon>Gammaproteobacteria</taxon>
        <taxon>Lysobacterales</taxon>
        <taxon>Lysobacteraceae</taxon>
        <taxon>Noviluteimonas</taxon>
    </lineage>
</organism>
<accession>A0A7C9HV36</accession>
<evidence type="ECO:0000256" key="3">
    <source>
        <dbReference type="ARBA" id="ARBA00013194"/>
    </source>
</evidence>
<dbReference type="Gene3D" id="3.10.50.40">
    <property type="match status" value="1"/>
</dbReference>
<dbReference type="EC" id="5.2.1.8" evidence="3"/>
<feature type="domain" description="PpiC" evidence="5">
    <location>
        <begin position="115"/>
        <end position="241"/>
    </location>
</feature>
<comment type="caution">
    <text evidence="6">The sequence shown here is derived from an EMBL/GenBank/DDBJ whole genome shotgun (WGS) entry which is preliminary data.</text>
</comment>
<evidence type="ECO:0000313" key="6">
    <source>
        <dbReference type="EMBL" id="MUV15733.1"/>
    </source>
</evidence>
<dbReference type="Proteomes" id="UP000479692">
    <property type="component" value="Unassembled WGS sequence"/>
</dbReference>
<evidence type="ECO:0000259" key="5">
    <source>
        <dbReference type="Pfam" id="PF13145"/>
    </source>
</evidence>
<dbReference type="InterPro" id="IPR000297">
    <property type="entry name" value="PPIase_PpiC"/>
</dbReference>
<dbReference type="AlphaFoldDB" id="A0A7C9HV36"/>
<keyword evidence="7" id="KW-1185">Reference proteome</keyword>